<protein>
    <recommendedName>
        <fullName evidence="4">Palmitoyl-protein thioesterase 1</fullName>
    </recommendedName>
</protein>
<dbReference type="PANTHER" id="PTHR11247">
    <property type="entry name" value="PALMITOYL-PROTEIN THIOESTERASE/DOLICHYLDIPHOSPHATASE 1"/>
    <property type="match status" value="1"/>
</dbReference>
<dbReference type="Gene3D" id="3.40.50.1820">
    <property type="entry name" value="alpha/beta hydrolase"/>
    <property type="match status" value="1"/>
</dbReference>
<accession>A0A9R1W6P6</accession>
<dbReference type="InterPro" id="IPR029058">
    <property type="entry name" value="AB_hydrolase_fold"/>
</dbReference>
<dbReference type="Proteomes" id="UP000235145">
    <property type="component" value="Unassembled WGS sequence"/>
</dbReference>
<dbReference type="GO" id="GO:0016787">
    <property type="term" value="F:hydrolase activity"/>
    <property type="evidence" value="ECO:0007669"/>
    <property type="project" value="UniProtKB-KW"/>
</dbReference>
<evidence type="ECO:0000313" key="3">
    <source>
        <dbReference type="Proteomes" id="UP000235145"/>
    </source>
</evidence>
<reference evidence="2 3" key="1">
    <citation type="journal article" date="2017" name="Nat. Commun.">
        <title>Genome assembly with in vitro proximity ligation data and whole-genome triplication in lettuce.</title>
        <authorList>
            <person name="Reyes-Chin-Wo S."/>
            <person name="Wang Z."/>
            <person name="Yang X."/>
            <person name="Kozik A."/>
            <person name="Arikit S."/>
            <person name="Song C."/>
            <person name="Xia L."/>
            <person name="Froenicke L."/>
            <person name="Lavelle D.O."/>
            <person name="Truco M.J."/>
            <person name="Xia R."/>
            <person name="Zhu S."/>
            <person name="Xu C."/>
            <person name="Xu H."/>
            <person name="Xu X."/>
            <person name="Cox K."/>
            <person name="Korf I."/>
            <person name="Meyers B.C."/>
            <person name="Michelmore R.W."/>
        </authorList>
    </citation>
    <scope>NUCLEOTIDE SEQUENCE [LARGE SCALE GENOMIC DNA]</scope>
    <source>
        <strain evidence="3">cv. Salinas</strain>
        <tissue evidence="2">Seedlings</tissue>
    </source>
</reference>
<dbReference type="EMBL" id="NBSK02000003">
    <property type="protein sequence ID" value="KAJ0218129.1"/>
    <property type="molecule type" value="Genomic_DNA"/>
</dbReference>
<gene>
    <name evidence="2" type="ORF">LSAT_V11C300101520</name>
</gene>
<proteinExistence type="predicted"/>
<organism evidence="2 3">
    <name type="scientific">Lactuca sativa</name>
    <name type="common">Garden lettuce</name>
    <dbReference type="NCBI Taxonomy" id="4236"/>
    <lineage>
        <taxon>Eukaryota</taxon>
        <taxon>Viridiplantae</taxon>
        <taxon>Streptophyta</taxon>
        <taxon>Embryophyta</taxon>
        <taxon>Tracheophyta</taxon>
        <taxon>Spermatophyta</taxon>
        <taxon>Magnoliopsida</taxon>
        <taxon>eudicotyledons</taxon>
        <taxon>Gunneridae</taxon>
        <taxon>Pentapetalae</taxon>
        <taxon>asterids</taxon>
        <taxon>campanulids</taxon>
        <taxon>Asterales</taxon>
        <taxon>Asteraceae</taxon>
        <taxon>Cichorioideae</taxon>
        <taxon>Cichorieae</taxon>
        <taxon>Lactucinae</taxon>
        <taxon>Lactuca</taxon>
    </lineage>
</organism>
<dbReference type="PANTHER" id="PTHR11247:SF8">
    <property type="entry name" value="PALMITOYL-PROTEIN THIOESTERASE 1"/>
    <property type="match status" value="1"/>
</dbReference>
<dbReference type="AlphaFoldDB" id="A0A9R1W6P6"/>
<dbReference type="Pfam" id="PF02089">
    <property type="entry name" value="Palm_thioest"/>
    <property type="match status" value="1"/>
</dbReference>
<evidence type="ECO:0008006" key="4">
    <source>
        <dbReference type="Google" id="ProtNLM"/>
    </source>
</evidence>
<keyword evidence="3" id="KW-1185">Reference proteome</keyword>
<evidence type="ECO:0000256" key="1">
    <source>
        <dbReference type="ARBA" id="ARBA00022801"/>
    </source>
</evidence>
<sequence>MDHFAILSKWNLNTGKGYDLSSRLVFPAINSGVLDSKRRKNLTHGFINTTHHHHVPRLPVNMLPDFIFLCSIHRTSREIGDGAWDSWFMPLLEQVKKMKQLSNGYNILGLSQVKNLISLGGPHAGTASVPLCGSGIFCMIADALIKSEVYSDYIQEHLAPSGYLKLPNNMDAYLQHCRFLPKLNNEIPEERNSTYKERLMSLQNLVLIMFEQDTVVIPKETAWFGYFPDGEFSPVLAPQQTKLYIEDWIGLKALDEGGRVKFINVSGNHLGISDNDIKKHVIPYLKQQDDDDDDDSSSNIKVELELELAGYSTYTWPPSVKSFFSYLLGL</sequence>
<name>A0A9R1W6P6_LACSA</name>
<evidence type="ECO:0000313" key="2">
    <source>
        <dbReference type="EMBL" id="KAJ0218129.1"/>
    </source>
</evidence>
<dbReference type="SUPFAM" id="SSF53474">
    <property type="entry name" value="alpha/beta-Hydrolases"/>
    <property type="match status" value="1"/>
</dbReference>
<keyword evidence="1" id="KW-0378">Hydrolase</keyword>
<comment type="caution">
    <text evidence="2">The sequence shown here is derived from an EMBL/GenBank/DDBJ whole genome shotgun (WGS) entry which is preliminary data.</text>
</comment>